<name>A0A4Z2GIP5_9TELE</name>
<proteinExistence type="predicted"/>
<reference evidence="1 2" key="1">
    <citation type="submission" date="2019-03" db="EMBL/GenBank/DDBJ databases">
        <title>First draft genome of Liparis tanakae, snailfish: a comprehensive survey of snailfish specific genes.</title>
        <authorList>
            <person name="Kim W."/>
            <person name="Song I."/>
            <person name="Jeong J.-H."/>
            <person name="Kim D."/>
            <person name="Kim S."/>
            <person name="Ryu S."/>
            <person name="Song J.Y."/>
            <person name="Lee S.K."/>
        </authorList>
    </citation>
    <scope>NUCLEOTIDE SEQUENCE [LARGE SCALE GENOMIC DNA]</scope>
    <source>
        <tissue evidence="1">Muscle</tissue>
    </source>
</reference>
<protein>
    <submittedName>
        <fullName evidence="1">Uncharacterized protein</fullName>
    </submittedName>
</protein>
<dbReference type="AlphaFoldDB" id="A0A4Z2GIP5"/>
<comment type="caution">
    <text evidence="1">The sequence shown here is derived from an EMBL/GenBank/DDBJ whole genome shotgun (WGS) entry which is preliminary data.</text>
</comment>
<evidence type="ECO:0000313" key="1">
    <source>
        <dbReference type="EMBL" id="TNN53115.1"/>
    </source>
</evidence>
<sequence>MENLLSSYRMRSLRDTITSYPGRKTRTAPEGRQVHDEVHVHLLVIEAVVVEFEQLLLLGAHVGALSLQQGGLVRRWRSYQPLEAFMLMSAPMPSSCSICVMNPRAAATIRGDAPVSLCL</sequence>
<organism evidence="1 2">
    <name type="scientific">Liparis tanakae</name>
    <name type="common">Tanaka's snailfish</name>
    <dbReference type="NCBI Taxonomy" id="230148"/>
    <lineage>
        <taxon>Eukaryota</taxon>
        <taxon>Metazoa</taxon>
        <taxon>Chordata</taxon>
        <taxon>Craniata</taxon>
        <taxon>Vertebrata</taxon>
        <taxon>Euteleostomi</taxon>
        <taxon>Actinopterygii</taxon>
        <taxon>Neopterygii</taxon>
        <taxon>Teleostei</taxon>
        <taxon>Neoteleostei</taxon>
        <taxon>Acanthomorphata</taxon>
        <taxon>Eupercaria</taxon>
        <taxon>Perciformes</taxon>
        <taxon>Cottioidei</taxon>
        <taxon>Cottales</taxon>
        <taxon>Liparidae</taxon>
        <taxon>Liparis</taxon>
    </lineage>
</organism>
<gene>
    <name evidence="1" type="ORF">EYF80_036697</name>
</gene>
<evidence type="ECO:0000313" key="2">
    <source>
        <dbReference type="Proteomes" id="UP000314294"/>
    </source>
</evidence>
<dbReference type="Proteomes" id="UP000314294">
    <property type="component" value="Unassembled WGS sequence"/>
</dbReference>
<accession>A0A4Z2GIP5</accession>
<dbReference type="EMBL" id="SRLO01000526">
    <property type="protein sequence ID" value="TNN53115.1"/>
    <property type="molecule type" value="Genomic_DNA"/>
</dbReference>
<keyword evidence="2" id="KW-1185">Reference proteome</keyword>